<evidence type="ECO:0000256" key="6">
    <source>
        <dbReference type="ARBA" id="ARBA00023004"/>
    </source>
</evidence>
<keyword evidence="7 9" id="KW-0503">Monooxygenase</keyword>
<comment type="function">
    <text evidence="8">Cytochromes P450 are a group of heme-thiolate monooxygenases. They oxidize a variety of structurally unrelated compounds, including steroids, fatty acids, and xenobiotics.</text>
</comment>
<keyword evidence="6 9" id="KW-0408">Iron</keyword>
<dbReference type="PANTHER" id="PTHR46696:SF1">
    <property type="entry name" value="CYTOCHROME P450 YJIB-RELATED"/>
    <property type="match status" value="1"/>
</dbReference>
<dbReference type="Proteomes" id="UP000028181">
    <property type="component" value="Chromosome I"/>
</dbReference>
<dbReference type="PANTHER" id="PTHR46696">
    <property type="entry name" value="P450, PUTATIVE (EUROFUNG)-RELATED"/>
    <property type="match status" value="1"/>
</dbReference>
<dbReference type="GO" id="GO:0005506">
    <property type="term" value="F:iron ion binding"/>
    <property type="evidence" value="ECO:0007669"/>
    <property type="project" value="InterPro"/>
</dbReference>
<dbReference type="Pfam" id="PF00067">
    <property type="entry name" value="p450"/>
    <property type="match status" value="2"/>
</dbReference>
<dbReference type="GO" id="GO:0004497">
    <property type="term" value="F:monooxygenase activity"/>
    <property type="evidence" value="ECO:0007669"/>
    <property type="project" value="UniProtKB-KW"/>
</dbReference>
<dbReference type="InterPro" id="IPR001128">
    <property type="entry name" value="Cyt_P450"/>
</dbReference>
<dbReference type="FunFam" id="1.10.630.10:FF:000018">
    <property type="entry name" value="Cytochrome P450 monooxygenase"/>
    <property type="match status" value="1"/>
</dbReference>
<dbReference type="AlphaFoldDB" id="A0A068SNN2"/>
<dbReference type="Gene3D" id="1.10.630.10">
    <property type="entry name" value="Cytochrome P450"/>
    <property type="match status" value="1"/>
</dbReference>
<dbReference type="HOGENOM" id="CLU_033716_2_0_5"/>
<evidence type="ECO:0000256" key="9">
    <source>
        <dbReference type="RuleBase" id="RU000461"/>
    </source>
</evidence>
<reference evidence="11" key="1">
    <citation type="journal article" date="2014" name="BMC Genomics">
        <title>Genome sequencing of two Neorhizobium galegae strains reveals a noeT gene responsible for the unusual acetylation of the nodulation factors.</title>
        <authorList>
            <person name="Osterman J."/>
            <person name="Marsh J."/>
            <person name="Laine P.K."/>
            <person name="Zeng Z."/>
            <person name="Alatalo E."/>
            <person name="Sullivan J.T."/>
            <person name="Young J.P."/>
            <person name="Thomas-Oates J."/>
            <person name="Paulin L."/>
            <person name="Lindstrom K."/>
        </authorList>
    </citation>
    <scope>NUCLEOTIDE SEQUENCE [LARGE SCALE GENOMIC DNA]</scope>
    <source>
        <strain evidence="11">HAMBI 540</strain>
    </source>
</reference>
<dbReference type="PROSITE" id="PS00086">
    <property type="entry name" value="CYTOCHROME_P450"/>
    <property type="match status" value="1"/>
</dbReference>
<dbReference type="RefSeq" id="WP_038585624.1">
    <property type="nucleotide sequence ID" value="NZ_HG938353.1"/>
</dbReference>
<dbReference type="eggNOG" id="COG2124">
    <property type="taxonomic scope" value="Bacteria"/>
</dbReference>
<name>A0A068SNN2_NEOGA</name>
<dbReference type="SUPFAM" id="SSF48264">
    <property type="entry name" value="Cytochrome P450"/>
    <property type="match status" value="1"/>
</dbReference>
<gene>
    <name evidence="10" type="ORF">RG540_CH11740</name>
</gene>
<evidence type="ECO:0000256" key="1">
    <source>
        <dbReference type="ARBA" id="ARBA00001971"/>
    </source>
</evidence>
<keyword evidence="4 9" id="KW-0479">Metal-binding</keyword>
<comment type="similarity">
    <text evidence="2 9">Belongs to the cytochrome P450 family.</text>
</comment>
<keyword evidence="11" id="KW-1185">Reference proteome</keyword>
<dbReference type="EMBL" id="HG938353">
    <property type="protein sequence ID" value="CDN47361.1"/>
    <property type="molecule type" value="Genomic_DNA"/>
</dbReference>
<keyword evidence="3 9" id="KW-0349">Heme</keyword>
<evidence type="ECO:0000313" key="11">
    <source>
        <dbReference type="Proteomes" id="UP000028181"/>
    </source>
</evidence>
<organism evidence="10 11">
    <name type="scientific">Neorhizobium galegae bv. orientalis str. HAMBI 540</name>
    <dbReference type="NCBI Taxonomy" id="1028800"/>
    <lineage>
        <taxon>Bacteria</taxon>
        <taxon>Pseudomonadati</taxon>
        <taxon>Pseudomonadota</taxon>
        <taxon>Alphaproteobacteria</taxon>
        <taxon>Hyphomicrobiales</taxon>
        <taxon>Rhizobiaceae</taxon>
        <taxon>Rhizobium/Agrobacterium group</taxon>
        <taxon>Neorhizobium</taxon>
    </lineage>
</organism>
<dbReference type="OrthoDB" id="9801155at2"/>
<evidence type="ECO:0000256" key="8">
    <source>
        <dbReference type="ARBA" id="ARBA00043906"/>
    </source>
</evidence>
<dbReference type="InterPro" id="IPR002397">
    <property type="entry name" value="Cyt_P450_B"/>
</dbReference>
<dbReference type="KEGG" id="ngg:RG540_CH11740"/>
<evidence type="ECO:0000313" key="10">
    <source>
        <dbReference type="EMBL" id="CDN47361.1"/>
    </source>
</evidence>
<accession>A0A068SNN2</accession>
<protein>
    <submittedName>
        <fullName evidence="10">Cytochrome P450 CYP109C2</fullName>
    </submittedName>
</protein>
<keyword evidence="5 9" id="KW-0560">Oxidoreductase</keyword>
<dbReference type="GeneID" id="24256988"/>
<dbReference type="PATRIC" id="fig|1028800.3.peg.1192"/>
<evidence type="ECO:0000256" key="2">
    <source>
        <dbReference type="ARBA" id="ARBA00010617"/>
    </source>
</evidence>
<evidence type="ECO:0000256" key="7">
    <source>
        <dbReference type="ARBA" id="ARBA00023033"/>
    </source>
</evidence>
<dbReference type="PRINTS" id="PR00359">
    <property type="entry name" value="BP450"/>
</dbReference>
<evidence type="ECO:0000256" key="3">
    <source>
        <dbReference type="ARBA" id="ARBA00022617"/>
    </source>
</evidence>
<dbReference type="InterPro" id="IPR017972">
    <property type="entry name" value="Cyt_P450_CS"/>
</dbReference>
<evidence type="ECO:0000256" key="5">
    <source>
        <dbReference type="ARBA" id="ARBA00023002"/>
    </source>
</evidence>
<dbReference type="GO" id="GO:0020037">
    <property type="term" value="F:heme binding"/>
    <property type="evidence" value="ECO:0007669"/>
    <property type="project" value="InterPro"/>
</dbReference>
<dbReference type="CDD" id="cd20625">
    <property type="entry name" value="CYP164-like"/>
    <property type="match status" value="1"/>
</dbReference>
<dbReference type="GO" id="GO:0016705">
    <property type="term" value="F:oxidoreductase activity, acting on paired donors, with incorporation or reduction of molecular oxygen"/>
    <property type="evidence" value="ECO:0007669"/>
    <property type="project" value="InterPro"/>
</dbReference>
<sequence>MTILPDFLHINPQTRHVSLDGRNPAFYSDPNRVYALLHEHCPTFYWEEQRQWFFTGYDHVNGLLRDRRFGRQILHIASREELGLPEPLAHLENFNLAERYSLLELEPPEHTRLRTLVNRAFVSRHIEKLRPEIAKLAERLIDGFEGQGETELLSSFADIIPVTMIARMIGIPDEMGPQLLKWSHAYVGMYMFKRTRQDEYAADRAAGEFSDYVKGLIAERRREPREDLLTHMIHTEHKGQYLTDDELVSTTIVLLNAGHEATVHQIGNSVRVILESGLPPADLFRDEAATERTVEETLRICAPVHIFQRWALEDVEIDGLSFKRGDKVSLILAAANLDPNKFSDPLAFKPDRQEAQNLSFGAGIHFCIGAPLARLELNTVLPILFRRLPGMRITRTPVVKDVYHFHGLERLDLAWRQGSPAL</sequence>
<comment type="cofactor">
    <cofactor evidence="1">
        <name>heme</name>
        <dbReference type="ChEBI" id="CHEBI:30413"/>
    </cofactor>
</comment>
<proteinExistence type="inferred from homology"/>
<evidence type="ECO:0000256" key="4">
    <source>
        <dbReference type="ARBA" id="ARBA00022723"/>
    </source>
</evidence>
<dbReference type="InterPro" id="IPR036396">
    <property type="entry name" value="Cyt_P450_sf"/>
</dbReference>